<accession>A0ABM3LYH2</accession>
<proteinExistence type="predicted"/>
<feature type="region of interest" description="Disordered" evidence="1">
    <location>
        <begin position="1"/>
        <end position="110"/>
    </location>
</feature>
<dbReference type="Proteomes" id="UP001652582">
    <property type="component" value="Chromosome 2"/>
</dbReference>
<reference evidence="2" key="1">
    <citation type="submission" date="2025-05" db="UniProtKB">
        <authorList>
            <consortium name="RefSeq"/>
        </authorList>
    </citation>
    <scope>NUCLEOTIDE SEQUENCE [LARGE SCALE GENOMIC DNA]</scope>
</reference>
<dbReference type="GeneID" id="112056320"/>
<name>A0ABM3LYH2_BICAN</name>
<feature type="compositionally biased region" description="Basic residues" evidence="1">
    <location>
        <begin position="92"/>
        <end position="101"/>
    </location>
</feature>
<organism evidence="2 3">
    <name type="scientific">Bicyclus anynana</name>
    <name type="common">Squinting bush brown butterfly</name>
    <dbReference type="NCBI Taxonomy" id="110368"/>
    <lineage>
        <taxon>Eukaryota</taxon>
        <taxon>Metazoa</taxon>
        <taxon>Ecdysozoa</taxon>
        <taxon>Arthropoda</taxon>
        <taxon>Hexapoda</taxon>
        <taxon>Insecta</taxon>
        <taxon>Pterygota</taxon>
        <taxon>Neoptera</taxon>
        <taxon>Endopterygota</taxon>
        <taxon>Lepidoptera</taxon>
        <taxon>Glossata</taxon>
        <taxon>Ditrysia</taxon>
        <taxon>Papilionoidea</taxon>
        <taxon>Nymphalidae</taxon>
        <taxon>Satyrinae</taxon>
        <taxon>Satyrini</taxon>
        <taxon>Mycalesina</taxon>
        <taxon>Bicyclus</taxon>
    </lineage>
</organism>
<evidence type="ECO:0000313" key="2">
    <source>
        <dbReference type="Proteomes" id="UP001652582"/>
    </source>
</evidence>
<gene>
    <name evidence="3" type="primary">LOC112056320</name>
</gene>
<reference evidence="3" key="2">
    <citation type="submission" date="2025-08" db="UniProtKB">
        <authorList>
            <consortium name="RefSeq"/>
        </authorList>
    </citation>
    <scope>IDENTIFICATION</scope>
</reference>
<evidence type="ECO:0000256" key="1">
    <source>
        <dbReference type="SAM" id="MobiDB-lite"/>
    </source>
</evidence>
<keyword evidence="2" id="KW-1185">Reference proteome</keyword>
<sequence length="110" mass="12305">MTSNSNTSTTSNTKRKLVGILKHNQRESSDDDDDEEEESMSQQVYRSQPRCLVGQVPRPPGTKPGRGGGVAFLVSRKNVNNFQAKSSTTSTKSRKSRKQTSRKPSYYSYN</sequence>
<dbReference type="RefSeq" id="XP_052744109.1">
    <property type="nucleotide sequence ID" value="XM_052888149.1"/>
</dbReference>
<evidence type="ECO:0000313" key="3">
    <source>
        <dbReference type="RefSeq" id="XP_052744109.1"/>
    </source>
</evidence>
<feature type="compositionally biased region" description="Low complexity" evidence="1">
    <location>
        <begin position="1"/>
        <end position="12"/>
    </location>
</feature>
<feature type="compositionally biased region" description="Acidic residues" evidence="1">
    <location>
        <begin position="29"/>
        <end position="39"/>
    </location>
</feature>
<protein>
    <submittedName>
        <fullName evidence="3">Uncharacterized protein LOC112056320</fullName>
    </submittedName>
</protein>